<accession>A0A0L0DCP4</accession>
<dbReference type="Gene3D" id="3.30.900.20">
    <property type="match status" value="1"/>
</dbReference>
<gene>
    <name evidence="1" type="ORF">AMSG_05862</name>
</gene>
<evidence type="ECO:0000313" key="1">
    <source>
        <dbReference type="EMBL" id="KNC50092.1"/>
    </source>
</evidence>
<protein>
    <submittedName>
        <fullName evidence="1">Uncharacterized protein</fullName>
    </submittedName>
</protein>
<reference evidence="1 2" key="1">
    <citation type="submission" date="2010-05" db="EMBL/GenBank/DDBJ databases">
        <title>The Genome Sequence of Thecamonas trahens ATCC 50062.</title>
        <authorList>
            <consortium name="The Broad Institute Genome Sequencing Platform"/>
            <person name="Russ C."/>
            <person name="Cuomo C."/>
            <person name="Shea T."/>
            <person name="Young S.K."/>
            <person name="Zeng Q."/>
            <person name="Koehrsen M."/>
            <person name="Haas B."/>
            <person name="Borodovsky M."/>
            <person name="Guigo R."/>
            <person name="Alvarado L."/>
            <person name="Berlin A."/>
            <person name="Bochicchio J."/>
            <person name="Borenstein D."/>
            <person name="Chapman S."/>
            <person name="Chen Z."/>
            <person name="Freedman E."/>
            <person name="Gellesch M."/>
            <person name="Goldberg J."/>
            <person name="Griggs A."/>
            <person name="Gujja S."/>
            <person name="Heilman E."/>
            <person name="Heiman D."/>
            <person name="Hepburn T."/>
            <person name="Howarth C."/>
            <person name="Jen D."/>
            <person name="Larson L."/>
            <person name="Mehta T."/>
            <person name="Park D."/>
            <person name="Pearson M."/>
            <person name="Roberts A."/>
            <person name="Saif S."/>
            <person name="Shenoy N."/>
            <person name="Sisk P."/>
            <person name="Stolte C."/>
            <person name="Sykes S."/>
            <person name="Thomson T."/>
            <person name="Walk T."/>
            <person name="White J."/>
            <person name="Yandava C."/>
            <person name="Burger G."/>
            <person name="Gray M.W."/>
            <person name="Holland P.W.H."/>
            <person name="King N."/>
            <person name="Lang F.B.F."/>
            <person name="Roger A.J."/>
            <person name="Ruiz-Trillo I."/>
            <person name="Lander E."/>
            <person name="Nusbaum C."/>
        </authorList>
    </citation>
    <scope>NUCLEOTIDE SEQUENCE [LARGE SCALE GENOMIC DNA]</scope>
    <source>
        <strain evidence="1 2">ATCC 50062</strain>
    </source>
</reference>
<name>A0A0L0DCP4_THETB</name>
<organism evidence="1 2">
    <name type="scientific">Thecamonas trahens ATCC 50062</name>
    <dbReference type="NCBI Taxonomy" id="461836"/>
    <lineage>
        <taxon>Eukaryota</taxon>
        <taxon>Apusozoa</taxon>
        <taxon>Apusomonadida</taxon>
        <taxon>Apusomonadidae</taxon>
        <taxon>Thecamonas</taxon>
    </lineage>
</organism>
<dbReference type="GeneID" id="25565175"/>
<sequence>MERTRAAPPPSAAAVLGKGRFFASRRAGGGSGRARASRSGAGGRREKVVFAVAFAPSDGPGGGCGATHAGLPHLVPRILAQVLYLRQQLPSPYQQLVADAAAVASAPAPRGFSAAAPRAAIALATGLSTLFEELTAALAAAPASIRAVDFILGTTVLAPRERLTLVLPRESTPAAWSGPSGRRCGMW</sequence>
<dbReference type="AlphaFoldDB" id="A0A0L0DCP4"/>
<dbReference type="Proteomes" id="UP000054408">
    <property type="component" value="Unassembled WGS sequence"/>
</dbReference>
<dbReference type="InterPro" id="IPR053729">
    <property type="entry name" value="MAD2L1BP_domain_sf"/>
</dbReference>
<keyword evidence="2" id="KW-1185">Reference proteome</keyword>
<dbReference type="RefSeq" id="XP_013757254.1">
    <property type="nucleotide sequence ID" value="XM_013901800.1"/>
</dbReference>
<evidence type="ECO:0000313" key="2">
    <source>
        <dbReference type="Proteomes" id="UP000054408"/>
    </source>
</evidence>
<dbReference type="EMBL" id="GL349459">
    <property type="protein sequence ID" value="KNC50092.1"/>
    <property type="molecule type" value="Genomic_DNA"/>
</dbReference>
<proteinExistence type="predicted"/>